<dbReference type="Pfam" id="PF09564">
    <property type="entry name" value="RE_NgoBV"/>
    <property type="match status" value="1"/>
</dbReference>
<sequence length="224" mass="25750">MYGNKAKTIFKKLKQDGIVGAEGEIGFDLLGVTVSVSDKSAVGTLLQEWLGQWMTANKIYHRSHQNSQMPPDFFLSKSDEIDLLEVKTFDFIKSPNFDVANFDAYVRDLKDKSFRLDADYLILGYTLNNGVIKVNNIWLRKVWEITCPSKGYTLKTQVKQGKIYNIRPYNFKSMSKGFQPFKDRLGFVTAIRETLAKHTNDRLKADEWFKDVEKSYKKFSGASL</sequence>
<dbReference type="InterPro" id="IPR019064">
    <property type="entry name" value="Restrct_endonuc_II_NlaIV"/>
</dbReference>
<evidence type="ECO:0000313" key="1">
    <source>
        <dbReference type="EMBL" id="OHB03087.1"/>
    </source>
</evidence>
<dbReference type="AlphaFoldDB" id="A0A1G2U0N6"/>
<gene>
    <name evidence="1" type="ORF">A2920_00280</name>
</gene>
<accession>A0A1G2U0N6</accession>
<dbReference type="Proteomes" id="UP000179283">
    <property type="component" value="Unassembled WGS sequence"/>
</dbReference>
<evidence type="ECO:0000313" key="2">
    <source>
        <dbReference type="Proteomes" id="UP000179283"/>
    </source>
</evidence>
<reference evidence="1 2" key="1">
    <citation type="journal article" date="2016" name="Nat. Commun.">
        <title>Thousands of microbial genomes shed light on interconnected biogeochemical processes in an aquifer system.</title>
        <authorList>
            <person name="Anantharaman K."/>
            <person name="Brown C.T."/>
            <person name="Hug L.A."/>
            <person name="Sharon I."/>
            <person name="Castelle C.J."/>
            <person name="Probst A.J."/>
            <person name="Thomas B.C."/>
            <person name="Singh A."/>
            <person name="Wilkins M.J."/>
            <person name="Karaoz U."/>
            <person name="Brodie E.L."/>
            <person name="Williams K.H."/>
            <person name="Hubbard S.S."/>
            <person name="Banfield J.F."/>
        </authorList>
    </citation>
    <scope>NUCLEOTIDE SEQUENCE [LARGE SCALE GENOMIC DNA]</scope>
</reference>
<evidence type="ECO:0008006" key="3">
    <source>
        <dbReference type="Google" id="ProtNLM"/>
    </source>
</evidence>
<dbReference type="EMBL" id="MHWD01000026">
    <property type="protein sequence ID" value="OHB03087.1"/>
    <property type="molecule type" value="Genomic_DNA"/>
</dbReference>
<name>A0A1G2U0N6_9BACT</name>
<dbReference type="GO" id="GO:0009036">
    <property type="term" value="F:type II site-specific deoxyribonuclease activity"/>
    <property type="evidence" value="ECO:0007669"/>
    <property type="project" value="InterPro"/>
</dbReference>
<comment type="caution">
    <text evidence="1">The sequence shown here is derived from an EMBL/GenBank/DDBJ whole genome shotgun (WGS) entry which is preliminary data.</text>
</comment>
<proteinExistence type="predicted"/>
<protein>
    <recommendedName>
        <fullName evidence="3">Restriction endonuclease</fullName>
    </recommendedName>
</protein>
<organism evidence="1 2">
    <name type="scientific">Candidatus Zambryskibacteria bacterium RIFCSPLOWO2_01_FULL_43_17</name>
    <dbReference type="NCBI Taxonomy" id="1802760"/>
    <lineage>
        <taxon>Bacteria</taxon>
        <taxon>Candidatus Zambryskiibacteriota</taxon>
    </lineage>
</organism>